<dbReference type="EnsemblMetazoa" id="G27811.1">
    <property type="protein sequence ID" value="G27811.1:cds"/>
    <property type="gene ID" value="G27811"/>
</dbReference>
<dbReference type="PANTHER" id="PTHR12588:SF0">
    <property type="entry name" value="INOSITOL OXYGENASE"/>
    <property type="match status" value="1"/>
</dbReference>
<feature type="binding site" evidence="12">
    <location>
        <position position="38"/>
    </location>
    <ligand>
        <name>substrate</name>
    </ligand>
</feature>
<feature type="binding site" evidence="12">
    <location>
        <position position="136"/>
    </location>
    <ligand>
        <name>substrate</name>
    </ligand>
</feature>
<evidence type="ECO:0000256" key="14">
    <source>
        <dbReference type="RuleBase" id="RU367039"/>
    </source>
</evidence>
<feature type="binding site" evidence="12">
    <location>
        <begin position="150"/>
        <end position="151"/>
    </location>
    <ligand>
        <name>substrate</name>
    </ligand>
</feature>
<evidence type="ECO:0000256" key="6">
    <source>
        <dbReference type="ARBA" id="ARBA00022490"/>
    </source>
</evidence>
<dbReference type="PANTHER" id="PTHR12588">
    <property type="entry name" value="MYOINOSITOL OXYGENASE"/>
    <property type="match status" value="1"/>
</dbReference>
<keyword evidence="9 13" id="KW-0408">Iron</keyword>
<dbReference type="OrthoDB" id="5151075at2759"/>
<feature type="binding site" evidence="13">
    <location>
        <position position="132"/>
    </location>
    <ligand>
        <name>Fe cation</name>
        <dbReference type="ChEBI" id="CHEBI:24875"/>
        <label>1</label>
    </ligand>
</feature>
<evidence type="ECO:0000256" key="7">
    <source>
        <dbReference type="ARBA" id="ARBA00022723"/>
    </source>
</evidence>
<feature type="binding site" evidence="12">
    <location>
        <begin position="94"/>
        <end position="96"/>
    </location>
    <ligand>
        <name>substrate</name>
    </ligand>
</feature>
<evidence type="ECO:0000256" key="11">
    <source>
        <dbReference type="ARBA" id="ARBA00048271"/>
    </source>
</evidence>
<evidence type="ECO:0000256" key="1">
    <source>
        <dbReference type="ARBA" id="ARBA00004496"/>
    </source>
</evidence>
<evidence type="ECO:0000313" key="16">
    <source>
        <dbReference type="EnsemblMetazoa" id="G27811.3:cds"/>
    </source>
</evidence>
<evidence type="ECO:0000256" key="12">
    <source>
        <dbReference type="PIRSR" id="PIRSR607828-1"/>
    </source>
</evidence>
<feature type="binding site" evidence="13">
    <location>
        <position position="203"/>
    </location>
    <ligand>
        <name>Fe cation</name>
        <dbReference type="ChEBI" id="CHEBI:24875"/>
        <label>1</label>
    </ligand>
</feature>
<dbReference type="OMA" id="RYNTKYG"/>
<evidence type="ECO:0000256" key="13">
    <source>
        <dbReference type="PIRSR" id="PIRSR607828-2"/>
    </source>
</evidence>
<evidence type="ECO:0000256" key="4">
    <source>
        <dbReference type="ARBA" id="ARBA00011919"/>
    </source>
</evidence>
<dbReference type="GO" id="GO:0050113">
    <property type="term" value="F:inositol oxygenase activity"/>
    <property type="evidence" value="ECO:0007669"/>
    <property type="project" value="UniProtKB-UniRule"/>
</dbReference>
<comment type="similarity">
    <text evidence="3 14">Belongs to the myo-inositol oxygenase family.</text>
</comment>
<comment type="subcellular location">
    <subcellularLocation>
        <location evidence="1 14">Cytoplasm</location>
    </subcellularLocation>
</comment>
<evidence type="ECO:0000256" key="8">
    <source>
        <dbReference type="ARBA" id="ARBA00023002"/>
    </source>
</evidence>
<proteinExistence type="inferred from homology"/>
<dbReference type="GO" id="GO:0005737">
    <property type="term" value="C:cytoplasm"/>
    <property type="evidence" value="ECO:0007669"/>
    <property type="project" value="UniProtKB-SubCell"/>
</dbReference>
<feature type="binding site" evidence="12">
    <location>
        <begin position="229"/>
        <end position="230"/>
    </location>
    <ligand>
        <name>substrate</name>
    </ligand>
</feature>
<comment type="catalytic activity">
    <reaction evidence="11 14">
        <text>myo-inositol + O2 = D-glucuronate + H2O + H(+)</text>
        <dbReference type="Rhea" id="RHEA:23696"/>
        <dbReference type="ChEBI" id="CHEBI:15377"/>
        <dbReference type="ChEBI" id="CHEBI:15378"/>
        <dbReference type="ChEBI" id="CHEBI:15379"/>
        <dbReference type="ChEBI" id="CHEBI:17268"/>
        <dbReference type="ChEBI" id="CHEBI:58720"/>
        <dbReference type="EC" id="1.13.99.1"/>
    </reaction>
</comment>
<dbReference type="AlphaFoldDB" id="A0A8W8LFF9"/>
<feature type="region of interest" description="Disordered" evidence="15">
    <location>
        <begin position="1"/>
        <end position="24"/>
    </location>
</feature>
<dbReference type="EnsemblMetazoa" id="G27811.3">
    <property type="protein sequence ID" value="G27811.3:cds"/>
    <property type="gene ID" value="G27811"/>
</dbReference>
<evidence type="ECO:0000256" key="9">
    <source>
        <dbReference type="ARBA" id="ARBA00023004"/>
    </source>
</evidence>
<feature type="binding site" evidence="13">
    <location>
        <position position="107"/>
    </location>
    <ligand>
        <name>Fe cation</name>
        <dbReference type="ChEBI" id="CHEBI:24875"/>
        <label>1</label>
    </ligand>
</feature>
<keyword evidence="17" id="KW-1185">Reference proteome</keyword>
<comment type="cofactor">
    <cofactor evidence="13 14">
        <name>Fe cation</name>
        <dbReference type="ChEBI" id="CHEBI:24875"/>
    </cofactor>
    <text evidence="13 14">Binds 2 iron ions per subunit.</text>
</comment>
<protein>
    <recommendedName>
        <fullName evidence="5 14">Inositol oxygenase</fullName>
        <ecNumber evidence="4 14">1.13.99.1</ecNumber>
    </recommendedName>
    <alternativeName>
        <fullName evidence="10 14">Myo-inositol oxygenase</fullName>
    </alternativeName>
</protein>
<sequence>MSSQVLTPPENVTLPDKPIMLEDPSEYRPEHKKKEDFRNFNIHTTPAHVVETYRQMHTKQTLEYVRQKMEYWGKFDHAEMTIMEALACLNSFKDESDPDVDIPNAYHAFQTAEGIREKHPDKEWLQVTGLIHDLGKVMALWGEPQFSTVGDTFVVGCAPDDSIVFGRESFKDNPDMYDEKLNTRLGIYEENCGLDKVLMSWGHDEFMYRVLMNHPHSLPDEALYIIRFHSFYPWHTSDAYSYLCNNKDMEMKKWVLEFNQFDLYTKRSDLPDVESLAKYYSDLVEKFVPGKVRF</sequence>
<dbReference type="Pfam" id="PF05153">
    <property type="entry name" value="MIOX"/>
    <property type="match status" value="1"/>
</dbReference>
<organism evidence="16 17">
    <name type="scientific">Magallana gigas</name>
    <name type="common">Pacific oyster</name>
    <name type="synonym">Crassostrea gigas</name>
    <dbReference type="NCBI Taxonomy" id="29159"/>
    <lineage>
        <taxon>Eukaryota</taxon>
        <taxon>Metazoa</taxon>
        <taxon>Spiralia</taxon>
        <taxon>Lophotrochozoa</taxon>
        <taxon>Mollusca</taxon>
        <taxon>Bivalvia</taxon>
        <taxon>Autobranchia</taxon>
        <taxon>Pteriomorphia</taxon>
        <taxon>Ostreida</taxon>
        <taxon>Ostreoidea</taxon>
        <taxon>Ostreidae</taxon>
        <taxon>Magallana</taxon>
    </lineage>
</organism>
<accession>A0A8W8LFF9</accession>
<dbReference type="GO" id="GO:0005506">
    <property type="term" value="F:iron ion binding"/>
    <property type="evidence" value="ECO:0007669"/>
    <property type="project" value="InterPro"/>
</dbReference>
<reference evidence="16" key="1">
    <citation type="submission" date="2022-08" db="UniProtKB">
        <authorList>
            <consortium name="EnsemblMetazoa"/>
        </authorList>
    </citation>
    <scope>IDENTIFICATION</scope>
    <source>
        <strain evidence="16">05x7-T-G4-1.051#20</strain>
    </source>
</reference>
<feature type="binding site" evidence="13">
    <location>
        <position position="229"/>
    </location>
    <ligand>
        <name>Fe cation</name>
        <dbReference type="ChEBI" id="CHEBI:24875"/>
        <label>1</label>
    </ligand>
</feature>
<evidence type="ECO:0000313" key="17">
    <source>
        <dbReference type="Proteomes" id="UP000005408"/>
    </source>
</evidence>
<keyword evidence="6 14" id="KW-0963">Cytoplasm</keyword>
<dbReference type="InterPro" id="IPR007828">
    <property type="entry name" value="Inositol_oxygenase"/>
</dbReference>
<dbReference type="GO" id="GO:0019310">
    <property type="term" value="P:inositol catabolic process"/>
    <property type="evidence" value="ECO:0007669"/>
    <property type="project" value="UniProtKB-UniRule"/>
</dbReference>
<keyword evidence="8 14" id="KW-0560">Oxidoreductase</keyword>
<feature type="binding site" evidence="13">
    <location>
        <position position="262"/>
    </location>
    <ligand>
        <name>Fe cation</name>
        <dbReference type="ChEBI" id="CHEBI:24875"/>
        <label>1</label>
    </ligand>
</feature>
<dbReference type="Proteomes" id="UP000005408">
    <property type="component" value="Unassembled WGS sequence"/>
</dbReference>
<feature type="binding site" evidence="13">
    <location>
        <position position="133"/>
    </location>
    <ligand>
        <name>Fe cation</name>
        <dbReference type="ChEBI" id="CHEBI:24875"/>
        <label>1</label>
    </ligand>
</feature>
<evidence type="ECO:0000256" key="2">
    <source>
        <dbReference type="ARBA" id="ARBA00005167"/>
    </source>
</evidence>
<name>A0A8W8LFF9_MAGGI</name>
<comment type="pathway">
    <text evidence="2 14">Polyol metabolism; myo-inositol degradation into D-glucuronate; D-glucuronate from myo-inositol: step 1/1.</text>
</comment>
<keyword evidence="7 13" id="KW-0479">Metal-binding</keyword>
<dbReference type="EC" id="1.13.99.1" evidence="4 14"/>
<evidence type="ECO:0000256" key="15">
    <source>
        <dbReference type="SAM" id="MobiDB-lite"/>
    </source>
</evidence>
<evidence type="ECO:0000256" key="5">
    <source>
        <dbReference type="ARBA" id="ARBA00019269"/>
    </source>
</evidence>
<evidence type="ECO:0000256" key="10">
    <source>
        <dbReference type="ARBA" id="ARBA00029668"/>
    </source>
</evidence>
<dbReference type="SUPFAM" id="SSF109604">
    <property type="entry name" value="HD-domain/PDEase-like"/>
    <property type="match status" value="1"/>
</dbReference>
<evidence type="ECO:0000256" key="3">
    <source>
        <dbReference type="ARBA" id="ARBA00005286"/>
    </source>
</evidence>